<feature type="compositionally biased region" description="Basic and acidic residues" evidence="1">
    <location>
        <begin position="15"/>
        <end position="30"/>
    </location>
</feature>
<sequence>MEQRQQQLGGIENMSHQEERQRVRTTERGGDGVWTLGTSKKHCVTGDFGYDGEWAWSGEEMIPCIVVCPPVGLLWPACHAPVMQRH</sequence>
<dbReference type="Proteomes" id="UP001305414">
    <property type="component" value="Unassembled WGS sequence"/>
</dbReference>
<reference evidence="2 3" key="1">
    <citation type="submission" date="2023-10" db="EMBL/GenBank/DDBJ databases">
        <title>Draft genome sequence of Xylaria bambusicola isolate GMP-LS, the root and basal stem rot pathogen of sugarcane in Indonesia.</title>
        <authorList>
            <person name="Selvaraj P."/>
            <person name="Muralishankar V."/>
            <person name="Muruganantham S."/>
            <person name="Sp S."/>
            <person name="Haryani S."/>
            <person name="Lau K.J.X."/>
            <person name="Naqvi N.I."/>
        </authorList>
    </citation>
    <scope>NUCLEOTIDE SEQUENCE [LARGE SCALE GENOMIC DNA]</scope>
    <source>
        <strain evidence="2">GMP-LS</strain>
    </source>
</reference>
<keyword evidence="3" id="KW-1185">Reference proteome</keyword>
<name>A0AAN7UHT3_9PEZI</name>
<accession>A0AAN7UHT3</accession>
<proteinExistence type="predicted"/>
<evidence type="ECO:0000256" key="1">
    <source>
        <dbReference type="SAM" id="MobiDB-lite"/>
    </source>
</evidence>
<dbReference type="AlphaFoldDB" id="A0AAN7UHT3"/>
<feature type="region of interest" description="Disordered" evidence="1">
    <location>
        <begin position="1"/>
        <end position="36"/>
    </location>
</feature>
<dbReference type="EMBL" id="JAWHQM010000002">
    <property type="protein sequence ID" value="KAK5625676.1"/>
    <property type="molecule type" value="Genomic_DNA"/>
</dbReference>
<organism evidence="2 3">
    <name type="scientific">Xylaria bambusicola</name>
    <dbReference type="NCBI Taxonomy" id="326684"/>
    <lineage>
        <taxon>Eukaryota</taxon>
        <taxon>Fungi</taxon>
        <taxon>Dikarya</taxon>
        <taxon>Ascomycota</taxon>
        <taxon>Pezizomycotina</taxon>
        <taxon>Sordariomycetes</taxon>
        <taxon>Xylariomycetidae</taxon>
        <taxon>Xylariales</taxon>
        <taxon>Xylariaceae</taxon>
        <taxon>Xylaria</taxon>
    </lineage>
</organism>
<comment type="caution">
    <text evidence="2">The sequence shown here is derived from an EMBL/GenBank/DDBJ whole genome shotgun (WGS) entry which is preliminary data.</text>
</comment>
<evidence type="ECO:0000313" key="2">
    <source>
        <dbReference type="EMBL" id="KAK5625676.1"/>
    </source>
</evidence>
<protein>
    <submittedName>
        <fullName evidence="2">Uncharacterized protein</fullName>
    </submittedName>
</protein>
<evidence type="ECO:0000313" key="3">
    <source>
        <dbReference type="Proteomes" id="UP001305414"/>
    </source>
</evidence>
<gene>
    <name evidence="2" type="ORF">RRF57_001392</name>
</gene>